<comment type="catalytic activity">
    <reaction evidence="23">
        <text>Processes precursors containing basic and hydrophobic/aliphatic residues at P4 and P2, respectively, with a relatively relaxed acceptance of amino acids at P1 and P3.</text>
        <dbReference type="EC" id="3.4.21.112"/>
    </reaction>
</comment>
<evidence type="ECO:0000256" key="15">
    <source>
        <dbReference type="ARBA" id="ARBA00022989"/>
    </source>
</evidence>
<evidence type="ECO:0000256" key="25">
    <source>
        <dbReference type="ARBA" id="ARBA00067283"/>
    </source>
</evidence>
<organism evidence="33 34">
    <name type="scientific">Tigriopus californicus</name>
    <name type="common">Marine copepod</name>
    <dbReference type="NCBI Taxonomy" id="6832"/>
    <lineage>
        <taxon>Eukaryota</taxon>
        <taxon>Metazoa</taxon>
        <taxon>Ecdysozoa</taxon>
        <taxon>Arthropoda</taxon>
        <taxon>Crustacea</taxon>
        <taxon>Multicrustacea</taxon>
        <taxon>Hexanauplia</taxon>
        <taxon>Copepoda</taxon>
        <taxon>Harpacticoida</taxon>
        <taxon>Harpacticidae</taxon>
        <taxon>Tigriopus</taxon>
    </lineage>
</organism>
<reference evidence="33 34" key="1">
    <citation type="journal article" date="2018" name="Nat. Ecol. Evol.">
        <title>Genomic signatures of mitonuclear coevolution across populations of Tigriopus californicus.</title>
        <authorList>
            <person name="Barreto F.S."/>
            <person name="Watson E.T."/>
            <person name="Lima T.G."/>
            <person name="Willett C.S."/>
            <person name="Edmands S."/>
            <person name="Li W."/>
            <person name="Burton R.S."/>
        </authorList>
    </citation>
    <scope>NUCLEOTIDE SEQUENCE [LARGE SCALE GENOMIC DNA]</scope>
    <source>
        <strain evidence="33 34">San Diego</strain>
    </source>
</reference>
<dbReference type="STRING" id="6832.A0A553P7Z5"/>
<keyword evidence="8 28" id="KW-0812">Transmembrane</keyword>
<dbReference type="InterPro" id="IPR015500">
    <property type="entry name" value="Peptidase_S8_subtilisin-rel"/>
</dbReference>
<evidence type="ECO:0000256" key="4">
    <source>
        <dbReference type="ARBA" id="ARBA00011073"/>
    </source>
</evidence>
<keyword evidence="13 27" id="KW-0720">Serine protease</keyword>
<dbReference type="PROSITE" id="PS51892">
    <property type="entry name" value="SUBTILASE"/>
    <property type="match status" value="1"/>
</dbReference>
<evidence type="ECO:0000256" key="18">
    <source>
        <dbReference type="ARBA" id="ARBA00023136"/>
    </source>
</evidence>
<feature type="domain" description="MBTPS1 third" evidence="32">
    <location>
        <begin position="549"/>
        <end position="678"/>
    </location>
</feature>
<keyword evidence="18 28" id="KW-0472">Membrane</keyword>
<dbReference type="AlphaFoldDB" id="A0A553P7Z5"/>
<comment type="subcellular location">
    <subcellularLocation>
        <location evidence="2">Endoplasmic reticulum membrane</location>
        <topology evidence="2">Single-pass type I membrane protein</topology>
    </subcellularLocation>
    <subcellularLocation>
        <location evidence="3">Golgi apparatus membrane</location>
        <topology evidence="3">Single-pass membrane protein</topology>
    </subcellularLocation>
</comment>
<evidence type="ECO:0000256" key="26">
    <source>
        <dbReference type="ARBA" id="ARBA00081324"/>
    </source>
</evidence>
<dbReference type="FunFam" id="3.40.50.200:FF:000008">
    <property type="entry name" value="Membrane-bound transcription factor site-1 protease preproprotein"/>
    <property type="match status" value="1"/>
</dbReference>
<dbReference type="InterPro" id="IPR034185">
    <property type="entry name" value="Site-1_peptidase_cat_dom"/>
</dbReference>
<evidence type="ECO:0000256" key="7">
    <source>
        <dbReference type="ARBA" id="ARBA00022670"/>
    </source>
</evidence>
<dbReference type="GO" id="GO:0004252">
    <property type="term" value="F:serine-type endopeptidase activity"/>
    <property type="evidence" value="ECO:0007669"/>
    <property type="project" value="UniProtKB-UniRule"/>
</dbReference>
<feature type="active site" description="Charge relay system" evidence="27">
    <location>
        <position position="312"/>
    </location>
</feature>
<evidence type="ECO:0000256" key="6">
    <source>
        <dbReference type="ARBA" id="ARBA00022553"/>
    </source>
</evidence>
<keyword evidence="5" id="KW-0153">Cholesterol metabolism</keyword>
<keyword evidence="17" id="KW-0443">Lipid metabolism</keyword>
<gene>
    <name evidence="33" type="ORF">TCAL_02576</name>
</gene>
<keyword evidence="7 27" id="KW-0645">Protease</keyword>
<evidence type="ECO:0000259" key="31">
    <source>
        <dbReference type="Pfam" id="PF23090"/>
    </source>
</evidence>
<dbReference type="GO" id="GO:0006508">
    <property type="term" value="P:proteolysis"/>
    <property type="evidence" value="ECO:0007669"/>
    <property type="project" value="UniProtKB-KW"/>
</dbReference>
<dbReference type="OMA" id="LEYTTTG"/>
<keyword evidence="19" id="KW-0865">Zymogen</keyword>
<evidence type="ECO:0000256" key="10">
    <source>
        <dbReference type="ARBA" id="ARBA00022801"/>
    </source>
</evidence>
<dbReference type="PROSITE" id="PS00138">
    <property type="entry name" value="SUBTILASE_SER"/>
    <property type="match status" value="1"/>
</dbReference>
<evidence type="ECO:0000256" key="27">
    <source>
        <dbReference type="PROSITE-ProRule" id="PRU01240"/>
    </source>
</evidence>
<sequence>MHTLLSHPLYHEMAAQSASSTTLSHVSTRVEVQGIAAAIMAEATSTVAAGLTRTGWVTSWGIVLCLSGWWGWVGANPSSLGAGSSPSCPSINDSFSAETVPEFRTDIVHNEFIVKFSGFYEETARKNYINAALAAFDGHGYEIIERTNPMARYPSDFDVLSVADNIISQAIESLQSHPLIKSITPQRRVTRTLKEIPVAPESSESSHPCDNPPDPLCTQQTPWTKGRRSLNFGSSFWNSVGRHSSRRLLRAVPRQITAVLQADMMWEMGITGAGVKVAIFDTGLSKTHAHFRKIRERTNWTNEKTLDDGLGHGTFVAGVIASSSECLGFAPDAEIHVFRVFTNNQVSYTSWFLDAFNYAIMKKIHVLNLSIGGPDFNDLPFVDKVWELTANRVIMVSAIGNDGPLYGTLNNPADQMDVIGVGGINFDDQIARFSSRGMTTWELPTGYGRVKPDVVTYGSAVRGSNKDGGCRSLSGTSVASPVVAGAVSLLYSGVLHRGSVINPASMKQCLMSTARRLPGVGIFEQGAGKLDLIKAYQCLNSYTPQASLSPNYIDMTECQYFWPYCTQPLYYGAMPVIVNTTIFNGMSVSGKIVEQPVWHPYQPQNGELLEVAFTYSDVIWPWSGYLAVHITVKKDGANFDGLAQGHVSLTIESPMEEGDLIPRVSNIRLPIRAKVIPTPPRAKRVLWDQYHNLRYPSGYFPRDNLRMKNDPLDWNADHIHTNFKDMYMQLRASGFFVEVLGVPFTCFDASKYGTLMIVDAEEEYFPEEISKLKRDVDNGLSVIVFADWYNVSVMKKVKFYDENTRQWWIPETGGANVPALNELLSTWGIAFGDTVLEGDFTIGDHDMFYASGTGLVRFPMDGVVITPTTLKDQGHEVLGTPTSVEENPKMPILGLYQSQGTENGGRIAVYGDSNCIDNAHLSKDCWWLLDAILEYTSAAHMPSVFLDNAGVPVKPADALPQRMDGNLLHRYSKVLQSNIGDNQHSAKILPTCPHLKWVAAHPLNRTAPSNLYKAQRLLSLNIEAPLPPYHRQELLKKSDGIGFEVDDWIGAQDSRVFGIEDHLSWTMFWIFCLLCGVCYVSYKYCRTRFRLRRRKPRLPKLMPAFPGPRNI</sequence>
<evidence type="ECO:0000256" key="19">
    <source>
        <dbReference type="ARBA" id="ARBA00023145"/>
    </source>
</evidence>
<dbReference type="PANTHER" id="PTHR43806">
    <property type="entry name" value="PEPTIDASE S8"/>
    <property type="match status" value="1"/>
</dbReference>
<dbReference type="Pfam" id="PF23094">
    <property type="entry name" value="MBTPS1_3rd"/>
    <property type="match status" value="1"/>
</dbReference>
<evidence type="ECO:0000256" key="2">
    <source>
        <dbReference type="ARBA" id="ARBA00004115"/>
    </source>
</evidence>
<dbReference type="Pfam" id="PF00082">
    <property type="entry name" value="Peptidase_S8"/>
    <property type="match status" value="1"/>
</dbReference>
<dbReference type="Proteomes" id="UP000318571">
    <property type="component" value="Chromosome 3"/>
</dbReference>
<dbReference type="PRINTS" id="PR00723">
    <property type="entry name" value="SUBTILISIN"/>
</dbReference>
<evidence type="ECO:0000256" key="24">
    <source>
        <dbReference type="ARBA" id="ARBA00066596"/>
    </source>
</evidence>
<keyword evidence="15 28" id="KW-1133">Transmembrane helix</keyword>
<dbReference type="InterPro" id="IPR023828">
    <property type="entry name" value="Peptidase_S8_Ser-AS"/>
</dbReference>
<evidence type="ECO:0000256" key="22">
    <source>
        <dbReference type="ARBA" id="ARBA00023221"/>
    </source>
</evidence>
<dbReference type="GO" id="GO:0005789">
    <property type="term" value="C:endoplasmic reticulum membrane"/>
    <property type="evidence" value="ECO:0007669"/>
    <property type="project" value="UniProtKB-SubCell"/>
</dbReference>
<evidence type="ECO:0000256" key="23">
    <source>
        <dbReference type="ARBA" id="ARBA00050826"/>
    </source>
</evidence>
<dbReference type="GO" id="GO:0000139">
    <property type="term" value="C:Golgi membrane"/>
    <property type="evidence" value="ECO:0007669"/>
    <property type="project" value="UniProtKB-SubCell"/>
</dbReference>
<keyword evidence="22" id="KW-0753">Steroid metabolism</keyword>
<dbReference type="InterPro" id="IPR000209">
    <property type="entry name" value="Peptidase_S8/S53_dom"/>
</dbReference>
<dbReference type="PROSITE" id="PS00137">
    <property type="entry name" value="SUBTILASE_HIS"/>
    <property type="match status" value="1"/>
</dbReference>
<evidence type="ECO:0000313" key="34">
    <source>
        <dbReference type="Proteomes" id="UP000318571"/>
    </source>
</evidence>
<keyword evidence="20" id="KW-1207">Sterol metabolism</keyword>
<evidence type="ECO:0000259" key="32">
    <source>
        <dbReference type="Pfam" id="PF23094"/>
    </source>
</evidence>
<evidence type="ECO:0000256" key="13">
    <source>
        <dbReference type="ARBA" id="ARBA00022825"/>
    </source>
</evidence>
<feature type="domain" description="Peptidase S8/S53" evidence="29">
    <location>
        <begin position="272"/>
        <end position="519"/>
    </location>
</feature>
<feature type="active site" description="Charge relay system" evidence="27">
    <location>
        <position position="477"/>
    </location>
</feature>
<keyword evidence="10 27" id="KW-0378">Hydrolase</keyword>
<feature type="active site" description="Charge relay system" evidence="27">
    <location>
        <position position="281"/>
    </location>
</feature>
<dbReference type="InterPro" id="IPR057032">
    <property type="entry name" value="MBTPS1_4th"/>
</dbReference>
<keyword evidence="12" id="KW-0256">Endoplasmic reticulum</keyword>
<dbReference type="Pfam" id="PF23090">
    <property type="entry name" value="MBTPS1_4th"/>
    <property type="match status" value="1"/>
</dbReference>
<dbReference type="EMBL" id="VCGU01000007">
    <property type="protein sequence ID" value="TRY73808.1"/>
    <property type="molecule type" value="Genomic_DNA"/>
</dbReference>
<keyword evidence="6" id="KW-0597">Phosphoprotein</keyword>
<proteinExistence type="inferred from homology"/>
<dbReference type="PANTHER" id="PTHR43806:SF7">
    <property type="entry name" value="MEMBRANE-BOUND TRANSCRIPTION FACTOR SITE-1 PROTEASE"/>
    <property type="match status" value="1"/>
</dbReference>
<evidence type="ECO:0000256" key="28">
    <source>
        <dbReference type="SAM" id="Phobius"/>
    </source>
</evidence>
<dbReference type="InterPro" id="IPR036852">
    <property type="entry name" value="Peptidase_S8/S53_dom_sf"/>
</dbReference>
<keyword evidence="16" id="KW-0333">Golgi apparatus</keyword>
<dbReference type="CDD" id="cd07479">
    <property type="entry name" value="Peptidases_S8_SKI-1_like"/>
    <property type="match status" value="1"/>
</dbReference>
<evidence type="ECO:0000256" key="14">
    <source>
        <dbReference type="ARBA" id="ARBA00022837"/>
    </source>
</evidence>
<dbReference type="EC" id="3.4.21.112" evidence="24"/>
<evidence type="ECO:0000256" key="3">
    <source>
        <dbReference type="ARBA" id="ARBA00004194"/>
    </source>
</evidence>
<dbReference type="InterPro" id="IPR057060">
    <property type="entry name" value="MBTPS1_3rd"/>
</dbReference>
<dbReference type="GO" id="GO:0008203">
    <property type="term" value="P:cholesterol metabolic process"/>
    <property type="evidence" value="ECO:0007669"/>
    <property type="project" value="UniProtKB-KW"/>
</dbReference>
<evidence type="ECO:0000256" key="17">
    <source>
        <dbReference type="ARBA" id="ARBA00023098"/>
    </source>
</evidence>
<evidence type="ECO:0000259" key="29">
    <source>
        <dbReference type="Pfam" id="PF00082"/>
    </source>
</evidence>
<protein>
    <recommendedName>
        <fullName evidence="25">Membrane-bound transcription factor site-1 protease</fullName>
        <ecNumber evidence="24">3.4.21.112</ecNumber>
    </recommendedName>
    <alternativeName>
        <fullName evidence="26">Endopeptidase S1P</fullName>
    </alternativeName>
</protein>
<keyword evidence="9" id="KW-0732">Signal</keyword>
<comment type="cofactor">
    <cofactor evidence="1">
        <name>Ca(2+)</name>
        <dbReference type="ChEBI" id="CHEBI:29108"/>
    </cofactor>
</comment>
<dbReference type="SUPFAM" id="SSF52743">
    <property type="entry name" value="Subtilisin-like"/>
    <property type="match status" value="1"/>
</dbReference>
<comment type="caution">
    <text evidence="33">The sequence shown here is derived from an EMBL/GenBank/DDBJ whole genome shotgun (WGS) entry which is preliminary data.</text>
</comment>
<evidence type="ECO:0000256" key="11">
    <source>
        <dbReference type="ARBA" id="ARBA00022813"/>
    </source>
</evidence>
<dbReference type="Gene3D" id="3.40.50.200">
    <property type="entry name" value="Peptidase S8/S53 domain"/>
    <property type="match status" value="1"/>
</dbReference>
<evidence type="ECO:0000256" key="20">
    <source>
        <dbReference type="ARBA" id="ARBA00023166"/>
    </source>
</evidence>
<dbReference type="InterPro" id="IPR050131">
    <property type="entry name" value="Peptidase_S8_subtilisin-like"/>
</dbReference>
<feature type="domain" description="Membrane-bound transcription factor site-1 protease-like N-terminal" evidence="30">
    <location>
        <begin position="107"/>
        <end position="187"/>
    </location>
</feature>
<dbReference type="InterPro" id="IPR022398">
    <property type="entry name" value="Peptidase_S8_His-AS"/>
</dbReference>
<evidence type="ECO:0000256" key="9">
    <source>
        <dbReference type="ARBA" id="ARBA00022729"/>
    </source>
</evidence>
<evidence type="ECO:0000256" key="16">
    <source>
        <dbReference type="ARBA" id="ARBA00023034"/>
    </source>
</evidence>
<evidence type="ECO:0000256" key="8">
    <source>
        <dbReference type="ARBA" id="ARBA00022692"/>
    </source>
</evidence>
<dbReference type="Pfam" id="PF23001">
    <property type="entry name" value="MBTP1_N"/>
    <property type="match status" value="1"/>
</dbReference>
<keyword evidence="14" id="KW-0106">Calcium</keyword>
<dbReference type="OrthoDB" id="1740355at2759"/>
<evidence type="ECO:0000256" key="1">
    <source>
        <dbReference type="ARBA" id="ARBA00001913"/>
    </source>
</evidence>
<accession>A0A553P7Z5</accession>
<feature type="domain" description="MBTPS1 fourth" evidence="31">
    <location>
        <begin position="679"/>
        <end position="948"/>
    </location>
</feature>
<name>A0A553P7Z5_TIGCA</name>
<keyword evidence="21" id="KW-0325">Glycoprotein</keyword>
<evidence type="ECO:0000256" key="5">
    <source>
        <dbReference type="ARBA" id="ARBA00022548"/>
    </source>
</evidence>
<feature type="transmembrane region" description="Helical" evidence="28">
    <location>
        <begin position="1063"/>
        <end position="1085"/>
    </location>
</feature>
<dbReference type="InterPro" id="IPR055143">
    <property type="entry name" value="MBTP1_N"/>
</dbReference>
<comment type="similarity">
    <text evidence="4 27">Belongs to the peptidase S8 family.</text>
</comment>
<evidence type="ECO:0000259" key="30">
    <source>
        <dbReference type="Pfam" id="PF23001"/>
    </source>
</evidence>
<evidence type="ECO:0000256" key="12">
    <source>
        <dbReference type="ARBA" id="ARBA00022824"/>
    </source>
</evidence>
<evidence type="ECO:0000256" key="21">
    <source>
        <dbReference type="ARBA" id="ARBA00023180"/>
    </source>
</evidence>
<keyword evidence="11" id="KW-0068">Autocatalytic cleavage</keyword>
<evidence type="ECO:0000313" key="33">
    <source>
        <dbReference type="EMBL" id="TRY73808.1"/>
    </source>
</evidence>
<keyword evidence="34" id="KW-1185">Reference proteome</keyword>